<accession>A0A4Y6I6G7</accession>
<gene>
    <name evidence="2" type="ORF">FIV53_01470</name>
</gene>
<dbReference type="EMBL" id="CP041147">
    <property type="protein sequence ID" value="QDF64972.1"/>
    <property type="molecule type" value="Genomic_DNA"/>
</dbReference>
<evidence type="ECO:0000313" key="3">
    <source>
        <dbReference type="Proteomes" id="UP000315201"/>
    </source>
</evidence>
<keyword evidence="1" id="KW-1133">Transmembrane helix</keyword>
<dbReference type="AlphaFoldDB" id="A0A4Y6I6G7"/>
<feature type="transmembrane region" description="Helical" evidence="1">
    <location>
        <begin position="32"/>
        <end position="56"/>
    </location>
</feature>
<keyword evidence="1" id="KW-0812">Transmembrane</keyword>
<name>A0A4Y6I6G7_9MOLU</name>
<sequence length="103" mass="11861">MNIWSIFWIWFSWLTFIICNSWPFVSPGVACFAGLTGCSGLFGLLLLLLFVFVVSWQLKATRAGDEITKLNPNRLKAFLNLNFISVLSFTHNHHFVIWLLLLL</sequence>
<feature type="transmembrane region" description="Helical" evidence="1">
    <location>
        <begin position="7"/>
        <end position="26"/>
    </location>
</feature>
<evidence type="ECO:0000256" key="1">
    <source>
        <dbReference type="SAM" id="Phobius"/>
    </source>
</evidence>
<evidence type="ECO:0000313" key="2">
    <source>
        <dbReference type="EMBL" id="QDF64972.1"/>
    </source>
</evidence>
<dbReference type="Proteomes" id="UP000315201">
    <property type="component" value="Chromosome"/>
</dbReference>
<keyword evidence="3" id="KW-1185">Reference proteome</keyword>
<feature type="transmembrane region" description="Helical" evidence="1">
    <location>
        <begin position="77"/>
        <end position="101"/>
    </location>
</feature>
<reference evidence="2 3" key="1">
    <citation type="submission" date="2019-06" db="EMBL/GenBank/DDBJ databases">
        <title>Mycoplasma nasistruthionis sp. nov. str Ms03.</title>
        <authorList>
            <person name="Botes A."/>
        </authorList>
    </citation>
    <scope>NUCLEOTIDE SEQUENCE [LARGE SCALE GENOMIC DNA]</scope>
    <source>
        <strain evidence="2 3">Ms03</strain>
    </source>
</reference>
<protein>
    <submittedName>
        <fullName evidence="2">Uncharacterized protein</fullName>
    </submittedName>
</protein>
<keyword evidence="1" id="KW-0472">Membrane</keyword>
<organism evidence="2 3">
    <name type="scientific">Mycoplasma nasistruthionis</name>
    <dbReference type="NCBI Taxonomy" id="353852"/>
    <lineage>
        <taxon>Bacteria</taxon>
        <taxon>Bacillati</taxon>
        <taxon>Mycoplasmatota</taxon>
        <taxon>Mollicutes</taxon>
        <taxon>Mycoplasmataceae</taxon>
        <taxon>Mycoplasma</taxon>
    </lineage>
</organism>
<proteinExistence type="predicted"/>